<reference evidence="2 3" key="1">
    <citation type="submission" date="2023-03" db="EMBL/GenBank/DDBJ databases">
        <title>WGS of Gossypium arboreum.</title>
        <authorList>
            <person name="Yu D."/>
        </authorList>
    </citation>
    <scope>NUCLEOTIDE SEQUENCE [LARGE SCALE GENOMIC DNA]</scope>
    <source>
        <tissue evidence="2">Leaf</tissue>
    </source>
</reference>
<gene>
    <name evidence="2" type="ORF">PVK06_018594</name>
</gene>
<organism evidence="2 3">
    <name type="scientific">Gossypium arboreum</name>
    <name type="common">Tree cotton</name>
    <name type="synonym">Gossypium nanking</name>
    <dbReference type="NCBI Taxonomy" id="29729"/>
    <lineage>
        <taxon>Eukaryota</taxon>
        <taxon>Viridiplantae</taxon>
        <taxon>Streptophyta</taxon>
        <taxon>Embryophyta</taxon>
        <taxon>Tracheophyta</taxon>
        <taxon>Spermatophyta</taxon>
        <taxon>Magnoliopsida</taxon>
        <taxon>eudicotyledons</taxon>
        <taxon>Gunneridae</taxon>
        <taxon>Pentapetalae</taxon>
        <taxon>rosids</taxon>
        <taxon>malvids</taxon>
        <taxon>Malvales</taxon>
        <taxon>Malvaceae</taxon>
        <taxon>Malvoideae</taxon>
        <taxon>Gossypium</taxon>
    </lineage>
</organism>
<sequence>MRAVVRVAARVGQMGGRQWTRGEGEAGVLGGACGWGCGCSRRDEKRGEMREEGRRERPGRRVGRRGRGRREFKIEEKGVAQFKPKFDNVADTFTVGP</sequence>
<evidence type="ECO:0000313" key="3">
    <source>
        <dbReference type="Proteomes" id="UP001358586"/>
    </source>
</evidence>
<protein>
    <submittedName>
        <fullName evidence="2">Uncharacterized protein</fullName>
    </submittedName>
</protein>
<feature type="compositionally biased region" description="Basic residues" evidence="1">
    <location>
        <begin position="57"/>
        <end position="68"/>
    </location>
</feature>
<feature type="region of interest" description="Disordered" evidence="1">
    <location>
        <begin position="42"/>
        <end position="69"/>
    </location>
</feature>
<dbReference type="Proteomes" id="UP001358586">
    <property type="component" value="Chromosome 6"/>
</dbReference>
<comment type="caution">
    <text evidence="2">The sequence shown here is derived from an EMBL/GenBank/DDBJ whole genome shotgun (WGS) entry which is preliminary data.</text>
</comment>
<accession>A0ABR0PHE7</accession>
<evidence type="ECO:0000313" key="2">
    <source>
        <dbReference type="EMBL" id="KAK5823831.1"/>
    </source>
</evidence>
<feature type="compositionally biased region" description="Basic and acidic residues" evidence="1">
    <location>
        <begin position="42"/>
        <end position="56"/>
    </location>
</feature>
<keyword evidence="3" id="KW-1185">Reference proteome</keyword>
<dbReference type="EMBL" id="JARKNE010000006">
    <property type="protein sequence ID" value="KAK5823831.1"/>
    <property type="molecule type" value="Genomic_DNA"/>
</dbReference>
<name>A0ABR0PHE7_GOSAR</name>
<evidence type="ECO:0000256" key="1">
    <source>
        <dbReference type="SAM" id="MobiDB-lite"/>
    </source>
</evidence>
<proteinExistence type="predicted"/>